<protein>
    <submittedName>
        <fullName evidence="1">Uncharacterized protein</fullName>
    </submittedName>
</protein>
<dbReference type="EMBL" id="CM046121">
    <property type="protein sequence ID" value="KAI8434538.1"/>
    <property type="molecule type" value="Genomic_DNA"/>
</dbReference>
<gene>
    <name evidence="1" type="ORF">MSG28_012535</name>
</gene>
<name>A0ACC0KDJ3_CHOFU</name>
<dbReference type="Proteomes" id="UP001064048">
    <property type="component" value="Chromosome 21"/>
</dbReference>
<reference evidence="1 2" key="1">
    <citation type="journal article" date="2022" name="Genome Biol. Evol.">
        <title>The Spruce Budworm Genome: Reconstructing the Evolutionary History of Antifreeze Proteins.</title>
        <authorList>
            <person name="Beliveau C."/>
            <person name="Gagne P."/>
            <person name="Picq S."/>
            <person name="Vernygora O."/>
            <person name="Keeling C.I."/>
            <person name="Pinkney K."/>
            <person name="Doucet D."/>
            <person name="Wen F."/>
            <person name="Johnston J.S."/>
            <person name="Maaroufi H."/>
            <person name="Boyle B."/>
            <person name="Laroche J."/>
            <person name="Dewar K."/>
            <person name="Juretic N."/>
            <person name="Blackburn G."/>
            <person name="Nisole A."/>
            <person name="Brunet B."/>
            <person name="Brandao M."/>
            <person name="Lumley L."/>
            <person name="Duan J."/>
            <person name="Quan G."/>
            <person name="Lucarotti C.J."/>
            <person name="Roe A.D."/>
            <person name="Sperling F.A.H."/>
            <person name="Levesque R.C."/>
            <person name="Cusson M."/>
        </authorList>
    </citation>
    <scope>NUCLEOTIDE SEQUENCE [LARGE SCALE GENOMIC DNA]</scope>
    <source>
        <strain evidence="1">Glfc:IPQL:Cfum</strain>
    </source>
</reference>
<evidence type="ECO:0000313" key="2">
    <source>
        <dbReference type="Proteomes" id="UP001064048"/>
    </source>
</evidence>
<evidence type="ECO:0000313" key="1">
    <source>
        <dbReference type="EMBL" id="KAI8434538.1"/>
    </source>
</evidence>
<sequence>MSVRLRTRRWGCRDPRRLALLGWTRNEPCSLPLWSSSRPYRTENGRFSISRPSTGTDASVLCRGCGSRPADPGSRGRGVQRGPARGGGGGGGGPGGAGGPPGGAGGPPGGAGGPPGGATHTLRLRGLRAADAGRYECQLNTDPKLSQIYNLTVTEGEMPRVEVWAEGPREVRARAGGVAALACAARVEPPAPDRPAPGPAPAPLRLVWLKDDRPLLPQGGVSMDTERAAGRAASRLALGALAPSAAGRYTCRASAQPEGEPPTGGEPPMEGEVHFTLHVLHDDDVGEMEAMQRDQSVPGGGAPRRSPLAAPLAAPLVVLLAARCLTS</sequence>
<proteinExistence type="predicted"/>
<organism evidence="1 2">
    <name type="scientific">Choristoneura fumiferana</name>
    <name type="common">Spruce budworm moth</name>
    <name type="synonym">Archips fumiferana</name>
    <dbReference type="NCBI Taxonomy" id="7141"/>
    <lineage>
        <taxon>Eukaryota</taxon>
        <taxon>Metazoa</taxon>
        <taxon>Ecdysozoa</taxon>
        <taxon>Arthropoda</taxon>
        <taxon>Hexapoda</taxon>
        <taxon>Insecta</taxon>
        <taxon>Pterygota</taxon>
        <taxon>Neoptera</taxon>
        <taxon>Endopterygota</taxon>
        <taxon>Lepidoptera</taxon>
        <taxon>Glossata</taxon>
        <taxon>Ditrysia</taxon>
        <taxon>Tortricoidea</taxon>
        <taxon>Tortricidae</taxon>
        <taxon>Tortricinae</taxon>
        <taxon>Choristoneura</taxon>
    </lineage>
</organism>
<accession>A0ACC0KDJ3</accession>
<comment type="caution">
    <text evidence="1">The sequence shown here is derived from an EMBL/GenBank/DDBJ whole genome shotgun (WGS) entry which is preliminary data.</text>
</comment>
<keyword evidence="2" id="KW-1185">Reference proteome</keyword>